<dbReference type="RefSeq" id="WP_379537998.1">
    <property type="nucleotide sequence ID" value="NZ_JBHSDR010000003.1"/>
</dbReference>
<keyword evidence="2" id="KW-0732">Signal</keyword>
<feature type="chain" id="PRO_5046988975" evidence="2">
    <location>
        <begin position="27"/>
        <end position="220"/>
    </location>
</feature>
<gene>
    <name evidence="3" type="ORF">ACFO0A_05685</name>
</gene>
<accession>A0ABV8RMR0</accession>
<dbReference type="EMBL" id="JBHSDR010000003">
    <property type="protein sequence ID" value="MFC4294549.1"/>
    <property type="molecule type" value="Genomic_DNA"/>
</dbReference>
<dbReference type="InterPro" id="IPR019027">
    <property type="entry name" value="Pilus_biogenesis_CpaD-related"/>
</dbReference>
<dbReference type="Pfam" id="PF09476">
    <property type="entry name" value="Pilus_CpaD"/>
    <property type="match status" value="1"/>
</dbReference>
<keyword evidence="4" id="KW-1185">Reference proteome</keyword>
<dbReference type="Proteomes" id="UP001595828">
    <property type="component" value="Unassembled WGS sequence"/>
</dbReference>
<dbReference type="PROSITE" id="PS51257">
    <property type="entry name" value="PROKAR_LIPOPROTEIN"/>
    <property type="match status" value="1"/>
</dbReference>
<feature type="compositionally biased region" description="Polar residues" evidence="1">
    <location>
        <begin position="210"/>
        <end position="220"/>
    </location>
</feature>
<protein>
    <submittedName>
        <fullName evidence="3">CpaD family pilus assembly protein</fullName>
    </submittedName>
</protein>
<sequence>MSPSLTRTPRRLLAGAITLSLGLALSACGTMPANHSLESVRQPVVARTNYTLDVQSGPDGLSIPEQRRLAGWFEAMDLRYGDRIAIDDPSYGGAARASVEAVAARYGLLVSDTAPVTPGAVPSGAARVVVTRTTASVPGCPDWSMKSDFSMNNATSPGYGCAINGNLASMVADPEHLIHGEKGTGETTVLTSSKAIDSYRQAKPTGEQGLKQTSTENGGK</sequence>
<feature type="compositionally biased region" description="Polar residues" evidence="1">
    <location>
        <begin position="185"/>
        <end position="195"/>
    </location>
</feature>
<proteinExistence type="predicted"/>
<evidence type="ECO:0000313" key="3">
    <source>
        <dbReference type="EMBL" id="MFC4294549.1"/>
    </source>
</evidence>
<feature type="region of interest" description="Disordered" evidence="1">
    <location>
        <begin position="180"/>
        <end position="220"/>
    </location>
</feature>
<evidence type="ECO:0000256" key="1">
    <source>
        <dbReference type="SAM" id="MobiDB-lite"/>
    </source>
</evidence>
<organism evidence="3 4">
    <name type="scientific">Novosphingobium tardum</name>
    <dbReference type="NCBI Taxonomy" id="1538021"/>
    <lineage>
        <taxon>Bacteria</taxon>
        <taxon>Pseudomonadati</taxon>
        <taxon>Pseudomonadota</taxon>
        <taxon>Alphaproteobacteria</taxon>
        <taxon>Sphingomonadales</taxon>
        <taxon>Sphingomonadaceae</taxon>
        <taxon>Novosphingobium</taxon>
    </lineage>
</organism>
<reference evidence="4" key="1">
    <citation type="journal article" date="2019" name="Int. J. Syst. Evol. Microbiol.">
        <title>The Global Catalogue of Microorganisms (GCM) 10K type strain sequencing project: providing services to taxonomists for standard genome sequencing and annotation.</title>
        <authorList>
            <consortium name="The Broad Institute Genomics Platform"/>
            <consortium name="The Broad Institute Genome Sequencing Center for Infectious Disease"/>
            <person name="Wu L."/>
            <person name="Ma J."/>
        </authorList>
    </citation>
    <scope>NUCLEOTIDE SEQUENCE [LARGE SCALE GENOMIC DNA]</scope>
    <source>
        <strain evidence="4">CGMCC 1.12989</strain>
    </source>
</reference>
<feature type="signal peptide" evidence="2">
    <location>
        <begin position="1"/>
        <end position="26"/>
    </location>
</feature>
<evidence type="ECO:0000256" key="2">
    <source>
        <dbReference type="SAM" id="SignalP"/>
    </source>
</evidence>
<name>A0ABV8RMR0_9SPHN</name>
<comment type="caution">
    <text evidence="3">The sequence shown here is derived from an EMBL/GenBank/DDBJ whole genome shotgun (WGS) entry which is preliminary data.</text>
</comment>
<evidence type="ECO:0000313" key="4">
    <source>
        <dbReference type="Proteomes" id="UP001595828"/>
    </source>
</evidence>